<feature type="transmembrane region" description="Helical" evidence="1">
    <location>
        <begin position="77"/>
        <end position="93"/>
    </location>
</feature>
<keyword evidence="3" id="KW-1185">Reference proteome</keyword>
<dbReference type="EMBL" id="ML736747">
    <property type="protein sequence ID" value="KAE8407671.1"/>
    <property type="molecule type" value="Genomic_DNA"/>
</dbReference>
<keyword evidence="1" id="KW-1133">Transmembrane helix</keyword>
<organism evidence="2 3">
    <name type="scientific">Aspergillus pseudonomiae</name>
    <dbReference type="NCBI Taxonomy" id="1506151"/>
    <lineage>
        <taxon>Eukaryota</taxon>
        <taxon>Fungi</taxon>
        <taxon>Dikarya</taxon>
        <taxon>Ascomycota</taxon>
        <taxon>Pezizomycotina</taxon>
        <taxon>Eurotiomycetes</taxon>
        <taxon>Eurotiomycetidae</taxon>
        <taxon>Eurotiales</taxon>
        <taxon>Aspergillaceae</taxon>
        <taxon>Aspergillus</taxon>
        <taxon>Aspergillus subgen. Circumdati</taxon>
    </lineage>
</organism>
<keyword evidence="1" id="KW-0812">Transmembrane</keyword>
<dbReference type="Proteomes" id="UP000325579">
    <property type="component" value="Unassembled WGS sequence"/>
</dbReference>
<proteinExistence type="predicted"/>
<evidence type="ECO:0000256" key="1">
    <source>
        <dbReference type="SAM" id="Phobius"/>
    </source>
</evidence>
<reference evidence="2 3" key="1">
    <citation type="submission" date="2019-04" db="EMBL/GenBank/DDBJ databases">
        <authorList>
            <consortium name="DOE Joint Genome Institute"/>
            <person name="Mondo S."/>
            <person name="Kjaerbolling I."/>
            <person name="Vesth T."/>
            <person name="Frisvad J.C."/>
            <person name="Nybo J.L."/>
            <person name="Theobald S."/>
            <person name="Kildgaard S."/>
            <person name="Isbrandt T."/>
            <person name="Kuo A."/>
            <person name="Sato A."/>
            <person name="Lyhne E.K."/>
            <person name="Kogle M.E."/>
            <person name="Wiebenga A."/>
            <person name="Kun R.S."/>
            <person name="Lubbers R.J."/>
            <person name="Makela M.R."/>
            <person name="Barry K."/>
            <person name="Chovatia M."/>
            <person name="Clum A."/>
            <person name="Daum C."/>
            <person name="Haridas S."/>
            <person name="He G."/>
            <person name="LaButti K."/>
            <person name="Lipzen A."/>
            <person name="Riley R."/>
            <person name="Salamov A."/>
            <person name="Simmons B.A."/>
            <person name="Magnuson J.K."/>
            <person name="Henrissat B."/>
            <person name="Mortensen U.H."/>
            <person name="Larsen T.O."/>
            <person name="Devries R.P."/>
            <person name="Grigoriev I.V."/>
            <person name="Machida M."/>
            <person name="Baker S.E."/>
            <person name="Andersen M.R."/>
            <person name="Cantor M.N."/>
            <person name="Hua S.X."/>
        </authorList>
    </citation>
    <scope>NUCLEOTIDE SEQUENCE [LARGE SCALE GENOMIC DNA]</scope>
    <source>
        <strain evidence="2 3">CBS 119388</strain>
    </source>
</reference>
<evidence type="ECO:0000313" key="2">
    <source>
        <dbReference type="EMBL" id="KAE8407671.1"/>
    </source>
</evidence>
<protein>
    <submittedName>
        <fullName evidence="2">Uncharacterized protein</fullName>
    </submittedName>
</protein>
<keyword evidence="1" id="KW-0472">Membrane</keyword>
<name>A0A5N7DMJ6_9EURO</name>
<dbReference type="AlphaFoldDB" id="A0A5N7DMJ6"/>
<dbReference type="GeneID" id="43665796"/>
<sequence length="94" mass="10714">MYMAVAIPQESVKWQEKKAISLCLSVDKGEMLPSSDERSVFESNLKIEKTRYQTAHNCLITQAHPNHPTKGPSMKTYSVWSTLLICFVSVCFFQ</sequence>
<gene>
    <name evidence="2" type="ORF">BDV37DRAFT_240735</name>
</gene>
<evidence type="ECO:0000313" key="3">
    <source>
        <dbReference type="Proteomes" id="UP000325579"/>
    </source>
</evidence>
<dbReference type="RefSeq" id="XP_031944990.1">
    <property type="nucleotide sequence ID" value="XM_032081105.1"/>
</dbReference>
<accession>A0A5N7DMJ6</accession>